<gene>
    <name evidence="1" type="ORF">GN277_12775</name>
</gene>
<evidence type="ECO:0008006" key="3">
    <source>
        <dbReference type="Google" id="ProtNLM"/>
    </source>
</evidence>
<reference evidence="1 2" key="1">
    <citation type="submission" date="2019-12" db="EMBL/GenBank/DDBJ databases">
        <title>Sporaefaciens musculi gen. nov., sp. nov., a novel bacterium isolated from the caecum of an obese mouse.</title>
        <authorList>
            <person name="Rasmussen T.S."/>
            <person name="Streidl T."/>
            <person name="Hitch T.C.A."/>
            <person name="Wortmann E."/>
            <person name="Deptula P."/>
            <person name="Hansen M."/>
            <person name="Nielsen D.S."/>
            <person name="Clavel T."/>
            <person name="Vogensen F.K."/>
        </authorList>
    </citation>
    <scope>NUCLEOTIDE SEQUENCE [LARGE SCALE GENOMIC DNA]</scope>
    <source>
        <strain evidence="1 2">WCA-9-b2</strain>
    </source>
</reference>
<sequence>METLSQVVQKYLEANGIEDRFFADFIGCGRTKCSLWFKGKKRLTPEQLRKTHEFLAGKHLKSLDEIMK</sequence>
<name>A0A7X3MHA0_9FIRM</name>
<accession>A0A7X3MHA0</accession>
<evidence type="ECO:0000313" key="2">
    <source>
        <dbReference type="Proteomes" id="UP000460412"/>
    </source>
</evidence>
<dbReference type="Proteomes" id="UP000460412">
    <property type="component" value="Unassembled WGS sequence"/>
</dbReference>
<dbReference type="AlphaFoldDB" id="A0A7X3MHA0"/>
<keyword evidence="2" id="KW-1185">Reference proteome</keyword>
<evidence type="ECO:0000313" key="1">
    <source>
        <dbReference type="EMBL" id="MXP76235.1"/>
    </source>
</evidence>
<protein>
    <recommendedName>
        <fullName evidence="3">XRE family transcriptional regulator</fullName>
    </recommendedName>
</protein>
<comment type="caution">
    <text evidence="1">The sequence shown here is derived from an EMBL/GenBank/DDBJ whole genome shotgun (WGS) entry which is preliminary data.</text>
</comment>
<organism evidence="1 2">
    <name type="scientific">Sporofaciens musculi</name>
    <dbReference type="NCBI Taxonomy" id="2681861"/>
    <lineage>
        <taxon>Bacteria</taxon>
        <taxon>Bacillati</taxon>
        <taxon>Bacillota</taxon>
        <taxon>Clostridia</taxon>
        <taxon>Lachnospirales</taxon>
        <taxon>Lachnospiraceae</taxon>
        <taxon>Sporofaciens</taxon>
    </lineage>
</organism>
<dbReference type="EMBL" id="WUQX01000001">
    <property type="protein sequence ID" value="MXP76235.1"/>
    <property type="molecule type" value="Genomic_DNA"/>
</dbReference>
<proteinExistence type="predicted"/>
<dbReference type="RefSeq" id="WP_159751388.1">
    <property type="nucleotide sequence ID" value="NZ_WUQX01000001.1"/>
</dbReference>